<organism evidence="1 2">
    <name type="scientific">Actinoplanes cyaneus</name>
    <dbReference type="NCBI Taxonomy" id="52696"/>
    <lineage>
        <taxon>Bacteria</taxon>
        <taxon>Bacillati</taxon>
        <taxon>Actinomycetota</taxon>
        <taxon>Actinomycetes</taxon>
        <taxon>Micromonosporales</taxon>
        <taxon>Micromonosporaceae</taxon>
        <taxon>Actinoplanes</taxon>
    </lineage>
</organism>
<dbReference type="EMBL" id="BOMH01000002">
    <property type="protein sequence ID" value="GID62351.1"/>
    <property type="molecule type" value="Genomic_DNA"/>
</dbReference>
<protein>
    <submittedName>
        <fullName evidence="1">Uncharacterized protein</fullName>
    </submittedName>
</protein>
<keyword evidence="2" id="KW-1185">Reference proteome</keyword>
<comment type="caution">
    <text evidence="1">The sequence shown here is derived from an EMBL/GenBank/DDBJ whole genome shotgun (WGS) entry which is preliminary data.</text>
</comment>
<accession>A0A919IDG3</accession>
<dbReference type="AlphaFoldDB" id="A0A919IDG3"/>
<reference evidence="1" key="1">
    <citation type="submission" date="2021-01" db="EMBL/GenBank/DDBJ databases">
        <title>Whole genome shotgun sequence of Actinoplanes cyaneus NBRC 14990.</title>
        <authorList>
            <person name="Komaki H."/>
            <person name="Tamura T."/>
        </authorList>
    </citation>
    <scope>NUCLEOTIDE SEQUENCE</scope>
    <source>
        <strain evidence="1">NBRC 14990</strain>
    </source>
</reference>
<gene>
    <name evidence="1" type="ORF">Acy02nite_02320</name>
</gene>
<name>A0A919IDG3_9ACTN</name>
<proteinExistence type="predicted"/>
<evidence type="ECO:0000313" key="2">
    <source>
        <dbReference type="Proteomes" id="UP000619479"/>
    </source>
</evidence>
<dbReference type="Proteomes" id="UP000619479">
    <property type="component" value="Unassembled WGS sequence"/>
</dbReference>
<evidence type="ECO:0000313" key="1">
    <source>
        <dbReference type="EMBL" id="GID62351.1"/>
    </source>
</evidence>
<sequence length="196" mass="20951">MTGAPTVARTTTAARKGGPGTEWEITVYYTAVEDFHDGADTEVTGCTRLECKDGQDDLGSYPADFVEAVRDEGTGRTSSGQYLNWSYDVGFWLDSAPRTSDGQRLTPFFSAAADPDVLPQGTRFRITGCGVQDDGSAPQEAVCAALRDGAWTVTDEFTPGLGGSHHLDAYIGPETGENFTDSDWYVTLTGARLTIG</sequence>